<proteinExistence type="predicted"/>
<keyword evidence="1" id="KW-0560">Oxidoreductase</keyword>
<dbReference type="PANTHER" id="PTHR43854:SF1">
    <property type="entry name" value="INDOLEPYRUVATE OXIDOREDUCTASE SUBUNIT IORB"/>
    <property type="match status" value="1"/>
</dbReference>
<dbReference type="PANTHER" id="PTHR43854">
    <property type="entry name" value="INDOLEPYRUVATE OXIDOREDUCTASE SUBUNIT IORB"/>
    <property type="match status" value="1"/>
</dbReference>
<organism evidence="4 5">
    <name type="scientific">Aliisedimentitalea scapharcae</name>
    <dbReference type="NCBI Taxonomy" id="1524259"/>
    <lineage>
        <taxon>Bacteria</taxon>
        <taxon>Pseudomonadati</taxon>
        <taxon>Pseudomonadota</taxon>
        <taxon>Alphaproteobacteria</taxon>
        <taxon>Rhodobacterales</taxon>
        <taxon>Roseobacteraceae</taxon>
        <taxon>Aliisedimentitalea</taxon>
    </lineage>
</organism>
<dbReference type="InterPro" id="IPR052198">
    <property type="entry name" value="IorB_Oxidoreductase"/>
</dbReference>
<sequence>MTASFEHSGLIRLAILAVGGQGGGVLSNWIVDLAERNGYIAQSTSVPGVAQRTGATIYYVELLPDTSSPPVLALMPSPGDVDIVIAAEIMEAGRAVTRGLVTPDRTTLIASNHRMHAVSEKVVPGDGVIGNGLVLPHIQAAAHRLICCDFAAIAADTGSHISASLLGALAGSDALPFDRAAFEATITASGRGVEPSLRAFGAAYAAARAPAPSPSPHMPAPDHAAPRAPDVAHLPDPVQDMASAGLARVIDYQDTAYGQEYLDHLASAARADAAQGGDAHQFAYTSTLAKYLANAMCYDDIPRVADLKTRSRRTARVRDELGVPSDAVLQLTEYFHPRTDELLSLLPTRVGLWVESRPALVRGIARLFSKGRRLRSDRLVPFLMLYWLAGQRRRRRGMLRHHRELAHMQAWLGCASQLLPLNYDLAVETLGTRRLIKGYSDTHTRGLAKFDRVMQGIALVQNRTDAADWARRLKTAALADVDGTQLDGVIQTIQSFSGTQAAE</sequence>
<dbReference type="NCBIfam" id="NF006179">
    <property type="entry name" value="PRK08312.1"/>
    <property type="match status" value="1"/>
</dbReference>
<evidence type="ECO:0000313" key="5">
    <source>
        <dbReference type="Proteomes" id="UP001623232"/>
    </source>
</evidence>
<evidence type="ECO:0000256" key="1">
    <source>
        <dbReference type="ARBA" id="ARBA00023002"/>
    </source>
</evidence>
<dbReference type="Pfam" id="PF20169">
    <property type="entry name" value="DUF6537"/>
    <property type="match status" value="1"/>
</dbReference>
<dbReference type="EMBL" id="CP123584">
    <property type="protein sequence ID" value="WZK88334.1"/>
    <property type="molecule type" value="Genomic_DNA"/>
</dbReference>
<dbReference type="InterPro" id="IPR002869">
    <property type="entry name" value="Pyrv_flavodox_OxRed_cen"/>
</dbReference>
<dbReference type="Pfam" id="PF01558">
    <property type="entry name" value="POR"/>
    <property type="match status" value="1"/>
</dbReference>
<dbReference type="RefSeq" id="WP_406645720.1">
    <property type="nucleotide sequence ID" value="NZ_CP123584.1"/>
</dbReference>
<dbReference type="InterPro" id="IPR019752">
    <property type="entry name" value="Pyrv/ketoisovalerate_OxRed_cat"/>
</dbReference>
<keyword evidence="5" id="KW-1185">Reference proteome</keyword>
<evidence type="ECO:0000259" key="3">
    <source>
        <dbReference type="Pfam" id="PF20169"/>
    </source>
</evidence>
<feature type="domain" description="DUF6537" evidence="3">
    <location>
        <begin position="238"/>
        <end position="455"/>
    </location>
</feature>
<evidence type="ECO:0000313" key="4">
    <source>
        <dbReference type="EMBL" id="WZK88334.1"/>
    </source>
</evidence>
<accession>A0ABZ2XTZ9</accession>
<gene>
    <name evidence="4" type="ORF">QEZ52_17285</name>
</gene>
<feature type="domain" description="Pyruvate/ketoisovalerate oxidoreductase catalytic" evidence="2">
    <location>
        <begin position="19"/>
        <end position="204"/>
    </location>
</feature>
<dbReference type="Gene3D" id="3.40.920.10">
    <property type="entry name" value="Pyruvate-ferredoxin oxidoreductase, PFOR, domain III"/>
    <property type="match status" value="1"/>
</dbReference>
<name>A0ABZ2XTZ9_9RHOB</name>
<dbReference type="InterPro" id="IPR046667">
    <property type="entry name" value="DUF6537"/>
</dbReference>
<reference evidence="4 5" key="1">
    <citation type="submission" date="2023-04" db="EMBL/GenBank/DDBJ databases">
        <title>Complete genome sequence of Alisedimentitalea scapharcae.</title>
        <authorList>
            <person name="Rong J.-C."/>
            <person name="Yi M.-L."/>
            <person name="Zhao Q."/>
        </authorList>
    </citation>
    <scope>NUCLEOTIDE SEQUENCE [LARGE SCALE GENOMIC DNA]</scope>
    <source>
        <strain evidence="4 5">KCTC 42119</strain>
    </source>
</reference>
<evidence type="ECO:0000259" key="2">
    <source>
        <dbReference type="Pfam" id="PF01558"/>
    </source>
</evidence>
<protein>
    <submittedName>
        <fullName evidence="4">Indolepyruvate oxidoreductase subunit beta family protein</fullName>
    </submittedName>
</protein>
<dbReference type="Proteomes" id="UP001623232">
    <property type="component" value="Chromosome"/>
</dbReference>